<gene>
    <name evidence="2" type="ORF">ZEAMMB73_Zm00001d011667</name>
</gene>
<organism evidence="2">
    <name type="scientific">Zea mays</name>
    <name type="common">Maize</name>
    <dbReference type="NCBI Taxonomy" id="4577"/>
    <lineage>
        <taxon>Eukaryota</taxon>
        <taxon>Viridiplantae</taxon>
        <taxon>Streptophyta</taxon>
        <taxon>Embryophyta</taxon>
        <taxon>Tracheophyta</taxon>
        <taxon>Spermatophyta</taxon>
        <taxon>Magnoliopsida</taxon>
        <taxon>Liliopsida</taxon>
        <taxon>Poales</taxon>
        <taxon>Poaceae</taxon>
        <taxon>PACMAD clade</taxon>
        <taxon>Panicoideae</taxon>
        <taxon>Andropogonodae</taxon>
        <taxon>Andropogoneae</taxon>
        <taxon>Tripsacinae</taxon>
        <taxon>Zea</taxon>
    </lineage>
</organism>
<feature type="region of interest" description="Disordered" evidence="1">
    <location>
        <begin position="8"/>
        <end position="44"/>
    </location>
</feature>
<feature type="compositionally biased region" description="Basic residues" evidence="1">
    <location>
        <begin position="123"/>
        <end position="135"/>
    </location>
</feature>
<feature type="compositionally biased region" description="Basic and acidic residues" evidence="1">
    <location>
        <begin position="75"/>
        <end position="90"/>
    </location>
</feature>
<proteinExistence type="predicted"/>
<reference evidence="2" key="1">
    <citation type="submission" date="2015-12" db="EMBL/GenBank/DDBJ databases">
        <title>Update maize B73 reference genome by single molecule sequencing technologies.</title>
        <authorList>
            <consortium name="Maize Genome Sequencing Project"/>
            <person name="Ware D."/>
        </authorList>
    </citation>
    <scope>NUCLEOTIDE SEQUENCE</scope>
    <source>
        <tissue evidence="2">Seedling</tissue>
    </source>
</reference>
<name>A0A1D6G2W7_MAIZE</name>
<feature type="compositionally biased region" description="Polar residues" evidence="1">
    <location>
        <begin position="11"/>
        <end position="33"/>
    </location>
</feature>
<feature type="compositionally biased region" description="Low complexity" evidence="1">
    <location>
        <begin position="98"/>
        <end position="118"/>
    </location>
</feature>
<sequence>MAWALRESLLDQRTSGNSPPLGRSSTGKSNTTPPLIAGFHRQSRMDRYYRSPSVTQDICDIDLQCGNNSGGVDWLEDKSGGDVGKNKSDCTEGGYSGSRGSALGASASAPARAAPSLPQSTHIRPRSTRKRKPTHKSVYDL</sequence>
<dbReference type="AlphaFoldDB" id="A0A1D6G2W7"/>
<dbReference type="EMBL" id="CM000784">
    <property type="protein sequence ID" value="AQK97707.1"/>
    <property type="molecule type" value="Genomic_DNA"/>
</dbReference>
<dbReference type="InParanoid" id="A0A1D6G2W7"/>
<accession>A0A1D6G2W7</accession>
<feature type="region of interest" description="Disordered" evidence="1">
    <location>
        <begin position="70"/>
        <end position="141"/>
    </location>
</feature>
<accession>A0A3L6DTD6</accession>
<dbReference type="PaxDb" id="4577-GRMZM5G830549_P01"/>
<protein>
    <submittedName>
        <fullName evidence="2">Uncharacterized protein</fullName>
    </submittedName>
</protein>
<evidence type="ECO:0000256" key="1">
    <source>
        <dbReference type="SAM" id="MobiDB-lite"/>
    </source>
</evidence>
<evidence type="ECO:0000313" key="2">
    <source>
        <dbReference type="EMBL" id="AQK97707.1"/>
    </source>
</evidence>